<dbReference type="GO" id="GO:0005524">
    <property type="term" value="F:ATP binding"/>
    <property type="evidence" value="ECO:0007669"/>
    <property type="project" value="UniProtKB-KW"/>
</dbReference>
<dbReference type="GO" id="GO:0006355">
    <property type="term" value="P:regulation of DNA-templated transcription"/>
    <property type="evidence" value="ECO:0007669"/>
    <property type="project" value="InterPro"/>
</dbReference>
<dbReference type="PROSITE" id="PS50110">
    <property type="entry name" value="RESPONSE_REGULATORY"/>
    <property type="match status" value="1"/>
</dbReference>
<dbReference type="RefSeq" id="WP_207856388.1">
    <property type="nucleotide sequence ID" value="NZ_JAFREP010000001.1"/>
</dbReference>
<dbReference type="PANTHER" id="PTHR32071">
    <property type="entry name" value="TRANSCRIPTIONAL REGULATORY PROTEIN"/>
    <property type="match status" value="1"/>
</dbReference>
<dbReference type="Pfam" id="PF00158">
    <property type="entry name" value="Sigma54_activat"/>
    <property type="match status" value="1"/>
</dbReference>
<feature type="modified residue" description="4-aspartylphosphate" evidence="7">
    <location>
        <position position="56"/>
    </location>
</feature>
<organism evidence="10 11">
    <name type="scientific">Acanthopleuribacter pedis</name>
    <dbReference type="NCBI Taxonomy" id="442870"/>
    <lineage>
        <taxon>Bacteria</taxon>
        <taxon>Pseudomonadati</taxon>
        <taxon>Acidobacteriota</taxon>
        <taxon>Holophagae</taxon>
        <taxon>Acanthopleuribacterales</taxon>
        <taxon>Acanthopleuribacteraceae</taxon>
        <taxon>Acanthopleuribacter</taxon>
    </lineage>
</organism>
<dbReference type="SUPFAM" id="SSF52540">
    <property type="entry name" value="P-loop containing nucleoside triphosphate hydrolases"/>
    <property type="match status" value="1"/>
</dbReference>
<dbReference type="InterPro" id="IPR001789">
    <property type="entry name" value="Sig_transdc_resp-reg_receiver"/>
</dbReference>
<dbReference type="Gene3D" id="1.10.10.60">
    <property type="entry name" value="Homeodomain-like"/>
    <property type="match status" value="1"/>
</dbReference>
<keyword evidence="11" id="KW-1185">Reference proteome</keyword>
<dbReference type="Pfam" id="PF25601">
    <property type="entry name" value="AAA_lid_14"/>
    <property type="match status" value="1"/>
</dbReference>
<evidence type="ECO:0000256" key="3">
    <source>
        <dbReference type="ARBA" id="ARBA00022840"/>
    </source>
</evidence>
<evidence type="ECO:0000256" key="6">
    <source>
        <dbReference type="ARBA" id="ARBA00023163"/>
    </source>
</evidence>
<sequence length="458" mass="50797">MDGKVKILLVEDEPVVQDVLKRLFRPRGYKVKTADRGDTALVELEAQSDFDLIITDLNLPGVSGIEVITKAKTLYPEVPVVLITAFATIDSAVAAMKAGAFDYLPKPFNNEQVLMVVDKALAQKRLLQENRRLREALDDRYGFESLVGRSDAMIEVFELIRQAAPSTATILIRGESGTGKELIARAVHHNSPRAGKPFVALNAGSIPTDLLESQLFGHVKGAFTGALADKKGLFELAHQGTFFLDEVGNISLEIQAKLLRVLQEKAFMPVGSTETVEVDVRLVCATNADLEKMIEDGSFREDLYYRLNVIEVHIPALRERGGDLPLLIDYFVDKYETANSKKIVKIEPDFIAALEKYAWPGNVRELENLIERAVVLARDGIVDSSLLPPSFRQKSERGRDILPSLDTGVNFQEQIQAYERALILQALEKSGNVQKAAAALLGLKTTTFSEMLKRHKLR</sequence>
<dbReference type="Pfam" id="PF02954">
    <property type="entry name" value="HTH_8"/>
    <property type="match status" value="1"/>
</dbReference>
<feature type="domain" description="Response regulatory" evidence="9">
    <location>
        <begin position="6"/>
        <end position="121"/>
    </location>
</feature>
<evidence type="ECO:0000256" key="5">
    <source>
        <dbReference type="ARBA" id="ARBA00023015"/>
    </source>
</evidence>
<evidence type="ECO:0000313" key="11">
    <source>
        <dbReference type="Proteomes" id="UP000664417"/>
    </source>
</evidence>
<dbReference type="AlphaFoldDB" id="A0A8J7QEZ4"/>
<keyword evidence="2" id="KW-0547">Nucleotide-binding</keyword>
<dbReference type="PROSITE" id="PS00675">
    <property type="entry name" value="SIGMA54_INTERACT_1"/>
    <property type="match status" value="1"/>
</dbReference>
<keyword evidence="1 7" id="KW-0597">Phosphoprotein</keyword>
<dbReference type="InterPro" id="IPR003593">
    <property type="entry name" value="AAA+_ATPase"/>
</dbReference>
<dbReference type="FunFam" id="3.40.50.300:FF:000006">
    <property type="entry name" value="DNA-binding transcriptional regulator NtrC"/>
    <property type="match status" value="1"/>
</dbReference>
<dbReference type="CDD" id="cd00009">
    <property type="entry name" value="AAA"/>
    <property type="match status" value="1"/>
</dbReference>
<accession>A0A8J7QEZ4</accession>
<evidence type="ECO:0000256" key="4">
    <source>
        <dbReference type="ARBA" id="ARBA00023012"/>
    </source>
</evidence>
<keyword evidence="4" id="KW-0902">Two-component regulatory system</keyword>
<feature type="domain" description="Sigma-54 factor interaction" evidence="8">
    <location>
        <begin position="146"/>
        <end position="375"/>
    </location>
</feature>
<dbReference type="InterPro" id="IPR025662">
    <property type="entry name" value="Sigma_54_int_dom_ATP-bd_1"/>
</dbReference>
<dbReference type="SUPFAM" id="SSF46689">
    <property type="entry name" value="Homeodomain-like"/>
    <property type="match status" value="1"/>
</dbReference>
<dbReference type="Pfam" id="PF00072">
    <property type="entry name" value="Response_reg"/>
    <property type="match status" value="1"/>
</dbReference>
<evidence type="ECO:0000259" key="9">
    <source>
        <dbReference type="PROSITE" id="PS50110"/>
    </source>
</evidence>
<keyword evidence="6" id="KW-0804">Transcription</keyword>
<dbReference type="InterPro" id="IPR025944">
    <property type="entry name" value="Sigma_54_int_dom_CS"/>
</dbReference>
<evidence type="ECO:0000259" key="8">
    <source>
        <dbReference type="PROSITE" id="PS50045"/>
    </source>
</evidence>
<keyword evidence="3" id="KW-0067">ATP-binding</keyword>
<dbReference type="PRINTS" id="PR01590">
    <property type="entry name" value="HTHFIS"/>
</dbReference>
<dbReference type="SMART" id="SM00448">
    <property type="entry name" value="REC"/>
    <property type="match status" value="1"/>
</dbReference>
<dbReference type="InterPro" id="IPR002197">
    <property type="entry name" value="HTH_Fis"/>
</dbReference>
<dbReference type="PROSITE" id="PS50045">
    <property type="entry name" value="SIGMA54_INTERACT_4"/>
    <property type="match status" value="1"/>
</dbReference>
<dbReference type="InterPro" id="IPR002078">
    <property type="entry name" value="Sigma_54_int"/>
</dbReference>
<dbReference type="GO" id="GO:0000160">
    <property type="term" value="P:phosphorelay signal transduction system"/>
    <property type="evidence" value="ECO:0007669"/>
    <property type="project" value="UniProtKB-KW"/>
</dbReference>
<dbReference type="GO" id="GO:0043565">
    <property type="term" value="F:sequence-specific DNA binding"/>
    <property type="evidence" value="ECO:0007669"/>
    <property type="project" value="InterPro"/>
</dbReference>
<dbReference type="Proteomes" id="UP000664417">
    <property type="component" value="Unassembled WGS sequence"/>
</dbReference>
<dbReference type="EMBL" id="JAFREP010000001">
    <property type="protein sequence ID" value="MBO1317155.1"/>
    <property type="molecule type" value="Genomic_DNA"/>
</dbReference>
<dbReference type="InterPro" id="IPR009057">
    <property type="entry name" value="Homeodomain-like_sf"/>
</dbReference>
<dbReference type="Gene3D" id="3.40.50.300">
    <property type="entry name" value="P-loop containing nucleotide triphosphate hydrolases"/>
    <property type="match status" value="1"/>
</dbReference>
<evidence type="ECO:0000256" key="1">
    <source>
        <dbReference type="ARBA" id="ARBA00022553"/>
    </source>
</evidence>
<evidence type="ECO:0000256" key="7">
    <source>
        <dbReference type="PROSITE-ProRule" id="PRU00169"/>
    </source>
</evidence>
<comment type="caution">
    <text evidence="10">The sequence shown here is derived from an EMBL/GenBank/DDBJ whole genome shotgun (WGS) entry which is preliminary data.</text>
</comment>
<evidence type="ECO:0000256" key="2">
    <source>
        <dbReference type="ARBA" id="ARBA00022741"/>
    </source>
</evidence>
<dbReference type="PROSITE" id="PS00688">
    <property type="entry name" value="SIGMA54_INTERACT_3"/>
    <property type="match status" value="1"/>
</dbReference>
<dbReference type="PANTHER" id="PTHR32071:SF122">
    <property type="entry name" value="SIGMA FACTOR"/>
    <property type="match status" value="1"/>
</dbReference>
<protein>
    <submittedName>
        <fullName evidence="10">Sigma-54-dependent Fis family transcriptional regulator</fullName>
    </submittedName>
</protein>
<gene>
    <name evidence="10" type="ORF">J3U88_01700</name>
</gene>
<proteinExistence type="predicted"/>
<reference evidence="10" key="1">
    <citation type="submission" date="2021-03" db="EMBL/GenBank/DDBJ databases">
        <authorList>
            <person name="Wang G."/>
        </authorList>
    </citation>
    <scope>NUCLEOTIDE SEQUENCE</scope>
    <source>
        <strain evidence="10">KCTC 12899</strain>
    </source>
</reference>
<name>A0A8J7QEZ4_9BACT</name>
<dbReference type="InterPro" id="IPR027417">
    <property type="entry name" value="P-loop_NTPase"/>
</dbReference>
<dbReference type="Gene3D" id="1.10.8.60">
    <property type="match status" value="1"/>
</dbReference>
<dbReference type="SUPFAM" id="SSF52172">
    <property type="entry name" value="CheY-like"/>
    <property type="match status" value="1"/>
</dbReference>
<evidence type="ECO:0000313" key="10">
    <source>
        <dbReference type="EMBL" id="MBO1317155.1"/>
    </source>
</evidence>
<dbReference type="FunFam" id="3.40.50.2300:FF:000018">
    <property type="entry name" value="DNA-binding transcriptional regulator NtrC"/>
    <property type="match status" value="1"/>
</dbReference>
<dbReference type="Gene3D" id="3.40.50.2300">
    <property type="match status" value="1"/>
</dbReference>
<dbReference type="SMART" id="SM00382">
    <property type="entry name" value="AAA"/>
    <property type="match status" value="1"/>
</dbReference>
<dbReference type="InterPro" id="IPR011006">
    <property type="entry name" value="CheY-like_superfamily"/>
</dbReference>
<dbReference type="InterPro" id="IPR058031">
    <property type="entry name" value="AAA_lid_NorR"/>
</dbReference>
<keyword evidence="5" id="KW-0805">Transcription regulation</keyword>